<dbReference type="Pfam" id="PF00580">
    <property type="entry name" value="UvrD-helicase"/>
    <property type="match status" value="1"/>
</dbReference>
<dbReference type="Gene3D" id="1.10.10.160">
    <property type="match status" value="1"/>
</dbReference>
<feature type="binding site" evidence="11">
    <location>
        <begin position="73"/>
        <end position="80"/>
    </location>
    <ligand>
        <name>ATP</name>
        <dbReference type="ChEBI" id="CHEBI:30616"/>
    </ligand>
</feature>
<evidence type="ECO:0000259" key="13">
    <source>
        <dbReference type="PROSITE" id="PS51217"/>
    </source>
</evidence>
<evidence type="ECO:0000313" key="14">
    <source>
        <dbReference type="EMBL" id="NCU16442.1"/>
    </source>
</evidence>
<dbReference type="EC" id="5.6.2.4" evidence="9"/>
<gene>
    <name evidence="14" type="ORF">GW534_01470</name>
</gene>
<dbReference type="CDD" id="cd17932">
    <property type="entry name" value="DEXQc_UvrD"/>
    <property type="match status" value="1"/>
</dbReference>
<keyword evidence="7" id="KW-0413">Isomerase</keyword>
<keyword evidence="2 11" id="KW-0547">Nucleotide-binding</keyword>
<proteinExistence type="inferred from homology"/>
<feature type="domain" description="UvrD-like helicase ATP-binding" evidence="12">
    <location>
        <begin position="52"/>
        <end position="326"/>
    </location>
</feature>
<comment type="similarity">
    <text evidence="1">Belongs to the helicase family. UvrD subfamily.</text>
</comment>
<evidence type="ECO:0000256" key="11">
    <source>
        <dbReference type="PROSITE-ProRule" id="PRU00560"/>
    </source>
</evidence>
<keyword evidence="15" id="KW-1185">Reference proteome</keyword>
<dbReference type="InterPro" id="IPR013986">
    <property type="entry name" value="DExx_box_DNA_helicase_dom_sf"/>
</dbReference>
<evidence type="ECO:0000256" key="1">
    <source>
        <dbReference type="ARBA" id="ARBA00009922"/>
    </source>
</evidence>
<accession>A0ABX0A0T0</accession>
<dbReference type="GO" id="GO:0004386">
    <property type="term" value="F:helicase activity"/>
    <property type="evidence" value="ECO:0007669"/>
    <property type="project" value="UniProtKB-KW"/>
</dbReference>
<reference evidence="14 15" key="1">
    <citation type="submission" date="2020-01" db="EMBL/GenBank/DDBJ databases">
        <title>A novel Bacillus sp. from Pasinler.</title>
        <authorList>
            <person name="Adiguzel A."/>
            <person name="Ay H."/>
            <person name="Baltaci M.O."/>
        </authorList>
    </citation>
    <scope>NUCLEOTIDE SEQUENCE [LARGE SCALE GENOMIC DNA]</scope>
    <source>
        <strain evidence="14 15">P1</strain>
    </source>
</reference>
<evidence type="ECO:0000256" key="4">
    <source>
        <dbReference type="ARBA" id="ARBA00022806"/>
    </source>
</evidence>
<dbReference type="Gene3D" id="1.10.486.10">
    <property type="entry name" value="PCRA, domain 4"/>
    <property type="match status" value="1"/>
</dbReference>
<dbReference type="InterPro" id="IPR014017">
    <property type="entry name" value="DNA_helicase_UvrD-like_C"/>
</dbReference>
<comment type="catalytic activity">
    <reaction evidence="8">
        <text>Couples ATP hydrolysis with the unwinding of duplex DNA by translocating in the 3'-5' direction.</text>
        <dbReference type="EC" id="5.6.2.4"/>
    </reaction>
</comment>
<keyword evidence="6" id="KW-0238">DNA-binding</keyword>
<evidence type="ECO:0000256" key="9">
    <source>
        <dbReference type="ARBA" id="ARBA00034808"/>
    </source>
</evidence>
<dbReference type="PANTHER" id="PTHR11070:SF2">
    <property type="entry name" value="ATP-DEPENDENT DNA HELICASE SRS2"/>
    <property type="match status" value="1"/>
</dbReference>
<dbReference type="PROSITE" id="PS51217">
    <property type="entry name" value="UVRD_HELICASE_CTER"/>
    <property type="match status" value="1"/>
</dbReference>
<comment type="catalytic activity">
    <reaction evidence="10">
        <text>ATP + H2O = ADP + phosphate + H(+)</text>
        <dbReference type="Rhea" id="RHEA:13065"/>
        <dbReference type="ChEBI" id="CHEBI:15377"/>
        <dbReference type="ChEBI" id="CHEBI:15378"/>
        <dbReference type="ChEBI" id="CHEBI:30616"/>
        <dbReference type="ChEBI" id="CHEBI:43474"/>
        <dbReference type="ChEBI" id="CHEBI:456216"/>
        <dbReference type="EC" id="5.6.2.4"/>
    </reaction>
</comment>
<evidence type="ECO:0000256" key="3">
    <source>
        <dbReference type="ARBA" id="ARBA00022801"/>
    </source>
</evidence>
<dbReference type="InterPro" id="IPR014016">
    <property type="entry name" value="UvrD-like_ATP-bd"/>
</dbReference>
<dbReference type="Gene3D" id="3.40.50.300">
    <property type="entry name" value="P-loop containing nucleotide triphosphate hydrolases"/>
    <property type="match status" value="2"/>
</dbReference>
<evidence type="ECO:0000256" key="10">
    <source>
        <dbReference type="ARBA" id="ARBA00048988"/>
    </source>
</evidence>
<evidence type="ECO:0000313" key="15">
    <source>
        <dbReference type="Proteomes" id="UP000743899"/>
    </source>
</evidence>
<keyword evidence="3 11" id="KW-0378">Hydrolase</keyword>
<sequence>MEKVIEQKFKEIKDVFSYAPISEKGSPLTSVDLVQNDKHDSYYFRSLEQKNIKLNKNQIAAVRLTEGPLLIVAGAGTGKTTVLVSRIGYMLTVKQIPAANILLVTYTKKAATEMKERISTIPGITPNMNRQLYTGTFHSVFLRILREQGDQRKVLSNEKFKLVIIKKILQDMNLKDDYQPETILSMISNWKNQILRPSDIKAKTPIDEELKEIYKRYEAWKENNQYIDFDDFMLETYFLLKYEPEILKYYQNKFQYILVDEFQDTSYIQYELMKLLAAPQNNLCVVGDDAQTIYGFRGAESDFILNFHKEFANTNQVILDINYRSTSKIVGLGNEIFRKSKKKIEKHLKSMKEGMNFPKFIRPKNIGEEAEIIADKIESLVNSGEKSYKDFAILYRTNATSRAIYDEFVLRKIPFVTYGNDSLFYNNSFVKPIVDILRLSQNPNVDEAILSVASVFYLKKDEVERSLKHIETMEYIDGKQSTNKLKDVVKMMEKRLRSFQVTALQEKLLELKSLKKMTPEKAIRQIRKGNVFAYEKYLEMNKRKSLTFHKEMVMELLNELENSAKKHKTINEYLQFINQINLTHQKMGEMRTAEDANVVKLMTIHQSKGLEFDTVFLISFVENVLPHKAALFADTQEDRITRRKKEGNLSKTDEAIEEERRLAYVAITRAKNQLYMSAPLNYHAEKAKISRFLLEAIER</sequence>
<protein>
    <recommendedName>
        <fullName evidence="9">DNA 3'-5' helicase</fullName>
        <ecNumber evidence="9">5.6.2.4</ecNumber>
    </recommendedName>
</protein>
<evidence type="ECO:0000256" key="7">
    <source>
        <dbReference type="ARBA" id="ARBA00023235"/>
    </source>
</evidence>
<dbReference type="RefSeq" id="WP_161919281.1">
    <property type="nucleotide sequence ID" value="NZ_JAACYS010000004.1"/>
</dbReference>
<dbReference type="SUPFAM" id="SSF52540">
    <property type="entry name" value="P-loop containing nucleoside triphosphate hydrolases"/>
    <property type="match status" value="1"/>
</dbReference>
<keyword evidence="4 11" id="KW-0347">Helicase</keyword>
<dbReference type="PANTHER" id="PTHR11070">
    <property type="entry name" value="UVRD / RECB / PCRA DNA HELICASE FAMILY MEMBER"/>
    <property type="match status" value="1"/>
</dbReference>
<dbReference type="PROSITE" id="PS51198">
    <property type="entry name" value="UVRD_HELICASE_ATP_BIND"/>
    <property type="match status" value="1"/>
</dbReference>
<organism evidence="14 15">
    <name type="scientific">Pallidibacillus pasinlerensis</name>
    <dbReference type="NCBI Taxonomy" id="2703818"/>
    <lineage>
        <taxon>Bacteria</taxon>
        <taxon>Bacillati</taxon>
        <taxon>Bacillota</taxon>
        <taxon>Bacilli</taxon>
        <taxon>Bacillales</taxon>
        <taxon>Bacillaceae</taxon>
        <taxon>Pallidibacillus</taxon>
    </lineage>
</organism>
<evidence type="ECO:0000256" key="2">
    <source>
        <dbReference type="ARBA" id="ARBA00022741"/>
    </source>
</evidence>
<dbReference type="Proteomes" id="UP000743899">
    <property type="component" value="Unassembled WGS sequence"/>
</dbReference>
<dbReference type="Pfam" id="PF13361">
    <property type="entry name" value="UvrD_C"/>
    <property type="match status" value="1"/>
</dbReference>
<dbReference type="InterPro" id="IPR027417">
    <property type="entry name" value="P-loop_NTPase"/>
</dbReference>
<name>A0ABX0A0T0_9BACI</name>
<comment type="caution">
    <text evidence="14">The sequence shown here is derived from an EMBL/GenBank/DDBJ whole genome shotgun (WGS) entry which is preliminary data.</text>
</comment>
<evidence type="ECO:0000256" key="6">
    <source>
        <dbReference type="ARBA" id="ARBA00023125"/>
    </source>
</evidence>
<keyword evidence="5 11" id="KW-0067">ATP-binding</keyword>
<dbReference type="InterPro" id="IPR000212">
    <property type="entry name" value="DNA_helicase_UvrD/REP"/>
</dbReference>
<dbReference type="EMBL" id="JAACYS010000004">
    <property type="protein sequence ID" value="NCU16442.1"/>
    <property type="molecule type" value="Genomic_DNA"/>
</dbReference>
<evidence type="ECO:0000256" key="5">
    <source>
        <dbReference type="ARBA" id="ARBA00022840"/>
    </source>
</evidence>
<evidence type="ECO:0000256" key="8">
    <source>
        <dbReference type="ARBA" id="ARBA00034617"/>
    </source>
</evidence>
<evidence type="ECO:0000259" key="12">
    <source>
        <dbReference type="PROSITE" id="PS51198"/>
    </source>
</evidence>
<feature type="domain" description="UvrD-like helicase C-terminal" evidence="13">
    <location>
        <begin position="327"/>
        <end position="609"/>
    </location>
</feature>